<dbReference type="Proteomes" id="UP000504637">
    <property type="component" value="Unplaced"/>
</dbReference>
<feature type="compositionally biased region" description="Low complexity" evidence="1">
    <location>
        <begin position="91"/>
        <end position="102"/>
    </location>
</feature>
<evidence type="ECO:0000313" key="3">
    <source>
        <dbReference type="Proteomes" id="UP000504637"/>
    </source>
</evidence>
<dbReference type="Gene3D" id="3.40.50.720">
    <property type="entry name" value="NAD(P)-binding Rossmann-like Domain"/>
    <property type="match status" value="1"/>
</dbReference>
<reference evidence="4" key="3">
    <citation type="submission" date="2025-08" db="UniProtKB">
        <authorList>
            <consortium name="RefSeq"/>
        </authorList>
    </citation>
    <scope>IDENTIFICATION</scope>
    <source>
        <strain evidence="4">CBS 342.82</strain>
    </source>
</reference>
<dbReference type="InterPro" id="IPR051450">
    <property type="entry name" value="Gfo/Idh/MocA_Oxidoreductases"/>
</dbReference>
<evidence type="ECO:0000259" key="2">
    <source>
        <dbReference type="Pfam" id="PF01408"/>
    </source>
</evidence>
<feature type="domain" description="Gfo/Idh/MocA-like oxidoreductase N-terminal" evidence="2">
    <location>
        <begin position="21"/>
        <end position="166"/>
    </location>
</feature>
<name>A0A6J3MGK2_9PEZI</name>
<reference evidence="4" key="2">
    <citation type="submission" date="2020-04" db="EMBL/GenBank/DDBJ databases">
        <authorList>
            <consortium name="NCBI Genome Project"/>
        </authorList>
    </citation>
    <scope>NUCLEOTIDE SEQUENCE</scope>
    <source>
        <strain evidence="4">CBS 342.82</strain>
    </source>
</reference>
<dbReference type="OrthoDB" id="2129491at2759"/>
<dbReference type="SUPFAM" id="SSF51735">
    <property type="entry name" value="NAD(P)-binding Rossmann-fold domains"/>
    <property type="match status" value="1"/>
</dbReference>
<dbReference type="AlphaFoldDB" id="A0A6J3MGK2"/>
<evidence type="ECO:0000256" key="1">
    <source>
        <dbReference type="SAM" id="MobiDB-lite"/>
    </source>
</evidence>
<dbReference type="RefSeq" id="XP_033463845.1">
    <property type="nucleotide sequence ID" value="XM_033602449.1"/>
</dbReference>
<dbReference type="InterPro" id="IPR000683">
    <property type="entry name" value="Gfo/Idh/MocA-like_OxRdtase_N"/>
</dbReference>
<protein>
    <submittedName>
        <fullName evidence="4">NAD binding Rossmann fold oxidoreductase</fullName>
    </submittedName>
</protein>
<reference evidence="4" key="1">
    <citation type="submission" date="2020-01" db="EMBL/GenBank/DDBJ databases">
        <authorList>
            <consortium name="DOE Joint Genome Institute"/>
            <person name="Haridas S."/>
            <person name="Albert R."/>
            <person name="Binder M."/>
            <person name="Bloem J."/>
            <person name="Labutti K."/>
            <person name="Salamov A."/>
            <person name="Andreopoulos B."/>
            <person name="Baker S.E."/>
            <person name="Barry K."/>
            <person name="Bills G."/>
            <person name="Bluhm B.H."/>
            <person name="Cannon C."/>
            <person name="Castanera R."/>
            <person name="Culley D.E."/>
            <person name="Daum C."/>
            <person name="Ezra D."/>
            <person name="Gonzalez J.B."/>
            <person name="Henrissat B."/>
            <person name="Kuo A."/>
            <person name="Liang C."/>
            <person name="Lipzen A."/>
            <person name="Lutzoni F."/>
            <person name="Magnuson J."/>
            <person name="Mondo S."/>
            <person name="Nolan M."/>
            <person name="Ohm R."/>
            <person name="Pangilinan J."/>
            <person name="Park H.-J."/>
            <person name="Ramirez L."/>
            <person name="Alfaro M."/>
            <person name="Sun H."/>
            <person name="Tritt A."/>
            <person name="Yoshinaga Y."/>
            <person name="Zwiers L.-H."/>
            <person name="Turgeon B.G."/>
            <person name="Goodwin S.B."/>
            <person name="Spatafora J.W."/>
            <person name="Crous P.W."/>
            <person name="Grigoriev I.V."/>
        </authorList>
    </citation>
    <scope>NUCLEOTIDE SEQUENCE</scope>
    <source>
        <strain evidence="4">CBS 342.82</strain>
    </source>
</reference>
<dbReference type="Pfam" id="PF01408">
    <property type="entry name" value="GFO_IDH_MocA"/>
    <property type="match status" value="1"/>
</dbReference>
<dbReference type="GeneID" id="54360249"/>
<dbReference type="Gene3D" id="3.30.360.10">
    <property type="entry name" value="Dihydrodipicolinate Reductase, domain 2"/>
    <property type="match status" value="2"/>
</dbReference>
<evidence type="ECO:0000313" key="4">
    <source>
        <dbReference type="RefSeq" id="XP_033463845.1"/>
    </source>
</evidence>
<feature type="region of interest" description="Disordered" evidence="1">
    <location>
        <begin position="445"/>
        <end position="473"/>
    </location>
</feature>
<accession>A0A6J3MGK2</accession>
<dbReference type="SUPFAM" id="SSF55347">
    <property type="entry name" value="Glyceraldehyde-3-phosphate dehydrogenase-like, C-terminal domain"/>
    <property type="match status" value="1"/>
</dbReference>
<keyword evidence="3" id="KW-1185">Reference proteome</keyword>
<feature type="region of interest" description="Disordered" evidence="1">
    <location>
        <begin position="85"/>
        <end position="114"/>
    </location>
</feature>
<dbReference type="PANTHER" id="PTHR43377:SF12">
    <property type="entry name" value="BINDING ROSSMANN FOLD OXIDOREDUCTASE, PUTATIVE (AFU_ORTHOLOGUE AFUA_3G11840)-RELATED"/>
    <property type="match status" value="1"/>
</dbReference>
<proteinExistence type="predicted"/>
<dbReference type="GO" id="GO:0000166">
    <property type="term" value="F:nucleotide binding"/>
    <property type="evidence" value="ECO:0007669"/>
    <property type="project" value="InterPro"/>
</dbReference>
<feature type="compositionally biased region" description="Basic and acidic residues" evidence="1">
    <location>
        <begin position="462"/>
        <end position="473"/>
    </location>
</feature>
<gene>
    <name evidence="4" type="ORF">K489DRAFT_351611</name>
</gene>
<organism evidence="4">
    <name type="scientific">Dissoconium aciculare CBS 342.82</name>
    <dbReference type="NCBI Taxonomy" id="1314786"/>
    <lineage>
        <taxon>Eukaryota</taxon>
        <taxon>Fungi</taxon>
        <taxon>Dikarya</taxon>
        <taxon>Ascomycota</taxon>
        <taxon>Pezizomycotina</taxon>
        <taxon>Dothideomycetes</taxon>
        <taxon>Dothideomycetidae</taxon>
        <taxon>Mycosphaerellales</taxon>
        <taxon>Dissoconiaceae</taxon>
        <taxon>Dissoconium</taxon>
    </lineage>
</organism>
<sequence>MSTTTTTTTTATATTVKPRLFIIGAGSRGHAYARAALDSGLAEVTAVAEPNAPKRRTFGGRYIWGRANPKPGAEYSSWQDFIAAETRRRQQQQQQQQQQHQQGNGGFQEDRGDESQDGRVDAVFVCVPDRQHSDVLLALAPLNLHIMSEKPLATTLQDCLRIQQALSCQTPERIFAIGHVLRYSPHNMLLRHLVRERRVIGEVLSIEHTEPVGWWHFAHSYVRGNWRREGTSAPSILTKCCHDVDFLLWMLCSPVDGAREAPHLPARVSSSGSLKQFRRARKPRAAGAATTNCMTCPLSTTTCEFSAWKIYHDRHLARGMTAWPLDVVNPALGAILQTSGPDAAAHALRTTLSEDYIRGQTAIADIEDRGWYGRCVYESDNDVCDDQFVVLEWDDDDSSSSPERGPKTAALHMIAQTHAQCERRGRIYGTRGEISYDSETITVHTFSSSSSPSSSDTNTETFHPRIPPDSHHGGGDAGLTTQFLKAVIATQEQQQGGGGMSVAQAQREFLGVTVQEVVRSHEVCFRAEESRVGRRVVELSGLR</sequence>
<dbReference type="PANTHER" id="PTHR43377">
    <property type="entry name" value="BILIVERDIN REDUCTASE A"/>
    <property type="match status" value="1"/>
</dbReference>
<dbReference type="InterPro" id="IPR036291">
    <property type="entry name" value="NAD(P)-bd_dom_sf"/>
</dbReference>